<evidence type="ECO:0000313" key="2">
    <source>
        <dbReference type="EMBL" id="KAK7068875.1"/>
    </source>
</evidence>
<reference evidence="2 3" key="1">
    <citation type="submission" date="2023-11" db="EMBL/GenBank/DDBJ databases">
        <title>Halocaridina rubra genome assembly.</title>
        <authorList>
            <person name="Smith C."/>
        </authorList>
    </citation>
    <scope>NUCLEOTIDE SEQUENCE [LARGE SCALE GENOMIC DNA]</scope>
    <source>
        <strain evidence="2">EP-1</strain>
        <tissue evidence="2">Whole</tissue>
    </source>
</reference>
<dbReference type="Proteomes" id="UP001381693">
    <property type="component" value="Unassembled WGS sequence"/>
</dbReference>
<comment type="caution">
    <text evidence="2">The sequence shown here is derived from an EMBL/GenBank/DDBJ whole genome shotgun (WGS) entry which is preliminary data.</text>
</comment>
<dbReference type="AlphaFoldDB" id="A0AAN9A1I3"/>
<sequence length="71" mass="7766">MHVAVSYAGGYYGYPVSQGYPAADRQSRRMHLVVPRGSSGGEEALGVQREKVDRKTSLPNALDSHGDFKTR</sequence>
<organism evidence="2 3">
    <name type="scientific">Halocaridina rubra</name>
    <name type="common">Hawaiian red shrimp</name>
    <dbReference type="NCBI Taxonomy" id="373956"/>
    <lineage>
        <taxon>Eukaryota</taxon>
        <taxon>Metazoa</taxon>
        <taxon>Ecdysozoa</taxon>
        <taxon>Arthropoda</taxon>
        <taxon>Crustacea</taxon>
        <taxon>Multicrustacea</taxon>
        <taxon>Malacostraca</taxon>
        <taxon>Eumalacostraca</taxon>
        <taxon>Eucarida</taxon>
        <taxon>Decapoda</taxon>
        <taxon>Pleocyemata</taxon>
        <taxon>Caridea</taxon>
        <taxon>Atyoidea</taxon>
        <taxon>Atyidae</taxon>
        <taxon>Halocaridina</taxon>
    </lineage>
</organism>
<evidence type="ECO:0000256" key="1">
    <source>
        <dbReference type="SAM" id="MobiDB-lite"/>
    </source>
</evidence>
<keyword evidence="3" id="KW-1185">Reference proteome</keyword>
<feature type="region of interest" description="Disordered" evidence="1">
    <location>
        <begin position="34"/>
        <end position="71"/>
    </location>
</feature>
<protein>
    <submittedName>
        <fullName evidence="2">Uncharacterized protein</fullName>
    </submittedName>
</protein>
<evidence type="ECO:0000313" key="3">
    <source>
        <dbReference type="Proteomes" id="UP001381693"/>
    </source>
</evidence>
<accession>A0AAN9A1I3</accession>
<gene>
    <name evidence="2" type="ORF">SK128_027883</name>
</gene>
<name>A0AAN9A1I3_HALRR</name>
<dbReference type="EMBL" id="JAXCGZ010017093">
    <property type="protein sequence ID" value="KAK7068875.1"/>
    <property type="molecule type" value="Genomic_DNA"/>
</dbReference>
<proteinExistence type="predicted"/>